<reference evidence="2 3" key="1">
    <citation type="submission" date="2014-06" db="EMBL/GenBank/DDBJ databases">
        <title>Saccharopolyspora rectivirgula DSM-43113 Genome sequencing.</title>
        <authorList>
            <person name="Barrera C."/>
            <person name="Millon L."/>
            <person name="Rognon B."/>
            <person name="Zaugg C."/>
            <person name="Monod M."/>
        </authorList>
    </citation>
    <scope>NUCLEOTIDE SEQUENCE [LARGE SCALE GENOMIC DNA]</scope>
    <source>
        <strain evidence="2 3">DSM 43113</strain>
    </source>
</reference>
<protein>
    <recommendedName>
        <fullName evidence="4">Major facilitator superfamily (MFS) profile domain-containing protein</fullName>
    </recommendedName>
</protein>
<organism evidence="2 3">
    <name type="scientific">Saccharopolyspora rectivirgula</name>
    <dbReference type="NCBI Taxonomy" id="28042"/>
    <lineage>
        <taxon>Bacteria</taxon>
        <taxon>Bacillati</taxon>
        <taxon>Actinomycetota</taxon>
        <taxon>Actinomycetes</taxon>
        <taxon>Pseudonocardiales</taxon>
        <taxon>Pseudonocardiaceae</taxon>
        <taxon>Saccharopolyspora</taxon>
    </lineage>
</organism>
<comment type="caution">
    <text evidence="2">The sequence shown here is derived from an EMBL/GenBank/DDBJ whole genome shotgun (WGS) entry which is preliminary data.</text>
</comment>
<feature type="transmembrane region" description="Helical" evidence="1">
    <location>
        <begin position="80"/>
        <end position="100"/>
    </location>
</feature>
<keyword evidence="1" id="KW-1133">Transmembrane helix</keyword>
<feature type="transmembrane region" description="Helical" evidence="1">
    <location>
        <begin position="52"/>
        <end position="74"/>
    </location>
</feature>
<keyword evidence="1" id="KW-0812">Transmembrane</keyword>
<name>A0A073AUE3_9PSEU</name>
<keyword evidence="1" id="KW-0472">Membrane</keyword>
<gene>
    <name evidence="2" type="ORF">GU90_16850</name>
</gene>
<evidence type="ECO:0000313" key="2">
    <source>
        <dbReference type="EMBL" id="KEI43413.1"/>
    </source>
</evidence>
<evidence type="ECO:0000256" key="1">
    <source>
        <dbReference type="SAM" id="Phobius"/>
    </source>
</evidence>
<dbReference type="SUPFAM" id="SSF103473">
    <property type="entry name" value="MFS general substrate transporter"/>
    <property type="match status" value="1"/>
</dbReference>
<dbReference type="Proteomes" id="UP000031419">
    <property type="component" value="Unassembled WGS sequence"/>
</dbReference>
<keyword evidence="3" id="KW-1185">Reference proteome</keyword>
<evidence type="ECO:0000313" key="3">
    <source>
        <dbReference type="Proteomes" id="UP000031419"/>
    </source>
</evidence>
<proteinExistence type="predicted"/>
<evidence type="ECO:0008006" key="4">
    <source>
        <dbReference type="Google" id="ProtNLM"/>
    </source>
</evidence>
<sequence length="109" mass="10998">MVVFTALWTVRPVPVEVLHPLGVVWGGAAFWNSPAVPARLHLLTGPASARALALNTSGTCVGIAVGDVVGGVVIDRFGCGPLPVIAAVAGAGALLLFRFAQRSAPATTS</sequence>
<dbReference type="AlphaFoldDB" id="A0A073AUE3"/>
<dbReference type="eggNOG" id="COG2814">
    <property type="taxonomic scope" value="Bacteria"/>
</dbReference>
<accession>A0A073AUE3</accession>
<dbReference type="EMBL" id="JNVU01000039">
    <property type="protein sequence ID" value="KEI43413.1"/>
    <property type="molecule type" value="Genomic_DNA"/>
</dbReference>
<dbReference type="InterPro" id="IPR036259">
    <property type="entry name" value="MFS_trans_sf"/>
</dbReference>